<comment type="caution">
    <text evidence="3">The sequence shown here is derived from an EMBL/GenBank/DDBJ whole genome shotgun (WGS) entry which is preliminary data.</text>
</comment>
<feature type="domain" description="DUF7065" evidence="2">
    <location>
        <begin position="123"/>
        <end position="184"/>
    </location>
</feature>
<accession>A0ABW1J3S8</accession>
<protein>
    <recommendedName>
        <fullName evidence="5">Tocopherol cyclase-like protein</fullName>
    </recommendedName>
</protein>
<dbReference type="Pfam" id="PF23213">
    <property type="entry name" value="DUF7065"/>
    <property type="match status" value="2"/>
</dbReference>
<feature type="domain" description="DUF7064" evidence="1">
    <location>
        <begin position="185"/>
        <end position="312"/>
    </location>
</feature>
<dbReference type="InterPro" id="IPR055492">
    <property type="entry name" value="DUF7064"/>
</dbReference>
<gene>
    <name evidence="3" type="ORF">ACFQE5_12340</name>
</gene>
<evidence type="ECO:0000259" key="1">
    <source>
        <dbReference type="Pfam" id="PF23212"/>
    </source>
</evidence>
<dbReference type="Pfam" id="PF23212">
    <property type="entry name" value="DUF7064"/>
    <property type="match status" value="1"/>
</dbReference>
<evidence type="ECO:0000313" key="4">
    <source>
        <dbReference type="Proteomes" id="UP001596302"/>
    </source>
</evidence>
<dbReference type="EMBL" id="JBHSQW010000025">
    <property type="protein sequence ID" value="MFC5995000.1"/>
    <property type="molecule type" value="Genomic_DNA"/>
</dbReference>
<organism evidence="3 4">
    <name type="scientific">Pseudonocardia hispaniensis</name>
    <dbReference type="NCBI Taxonomy" id="904933"/>
    <lineage>
        <taxon>Bacteria</taxon>
        <taxon>Bacillati</taxon>
        <taxon>Actinomycetota</taxon>
        <taxon>Actinomycetes</taxon>
        <taxon>Pseudonocardiales</taxon>
        <taxon>Pseudonocardiaceae</taxon>
        <taxon>Pseudonocardia</taxon>
    </lineage>
</organism>
<proteinExistence type="predicted"/>
<name>A0ABW1J3S8_9PSEU</name>
<dbReference type="SUPFAM" id="SSF159245">
    <property type="entry name" value="AttH-like"/>
    <property type="match status" value="1"/>
</dbReference>
<dbReference type="Proteomes" id="UP001596302">
    <property type="component" value="Unassembled WGS sequence"/>
</dbReference>
<keyword evidence="4" id="KW-1185">Reference proteome</keyword>
<dbReference type="RefSeq" id="WP_379585012.1">
    <property type="nucleotide sequence ID" value="NZ_JBHSQW010000025.1"/>
</dbReference>
<feature type="domain" description="DUF7065" evidence="2">
    <location>
        <begin position="4"/>
        <end position="52"/>
    </location>
</feature>
<dbReference type="InterPro" id="IPR055493">
    <property type="entry name" value="DUF7065"/>
</dbReference>
<sequence>MRPEDDYTHPVGPEPNFNESMYFHFHDPEARLGGFVRMANRPNEGRGEVTVCLFLPDGSLGFFFARPEVTSNEAFEGAGMAFRVREPFRHIDISYSGPISVVADPAAMDDPKLALGGSPRVDCTVELAIRGMAPAFDHSFDTEEGSFAPNHYEQLLSAEGRVVVDGTETALRGFGLRDHSWGPRYWQTPWFYRWVHGATDGFGFMGAWFGRPDGSSIRGGFVWDGETLHEVDGLDIVTERDDRDEQAGIAVVLRCARREWKVQGRALATVPLRNRRDDGSGTLSVTRIVESLMVWTLHDGRTLHGMSEYLDQILHGRPVGLEV</sequence>
<evidence type="ECO:0000313" key="3">
    <source>
        <dbReference type="EMBL" id="MFC5995000.1"/>
    </source>
</evidence>
<evidence type="ECO:0008006" key="5">
    <source>
        <dbReference type="Google" id="ProtNLM"/>
    </source>
</evidence>
<evidence type="ECO:0000259" key="2">
    <source>
        <dbReference type="Pfam" id="PF23213"/>
    </source>
</evidence>
<reference evidence="4" key="1">
    <citation type="journal article" date="2019" name="Int. J. Syst. Evol. Microbiol.">
        <title>The Global Catalogue of Microorganisms (GCM) 10K type strain sequencing project: providing services to taxonomists for standard genome sequencing and annotation.</title>
        <authorList>
            <consortium name="The Broad Institute Genomics Platform"/>
            <consortium name="The Broad Institute Genome Sequencing Center for Infectious Disease"/>
            <person name="Wu L."/>
            <person name="Ma J."/>
        </authorList>
    </citation>
    <scope>NUCLEOTIDE SEQUENCE [LARGE SCALE GENOMIC DNA]</scope>
    <source>
        <strain evidence="4">CCM 8391</strain>
    </source>
</reference>